<dbReference type="SUPFAM" id="SSF75445">
    <property type="entry name" value="D-ribose-5-phosphate isomerase (RpiA), lid domain"/>
    <property type="match status" value="1"/>
</dbReference>
<dbReference type="GO" id="GO:0009052">
    <property type="term" value="P:pentose-phosphate shunt, non-oxidative branch"/>
    <property type="evidence" value="ECO:0007669"/>
    <property type="project" value="InterPro"/>
</dbReference>
<organism evidence="3 4">
    <name type="scientific">Pseudolactococcus plantarum</name>
    <dbReference type="NCBI Taxonomy" id="1365"/>
    <lineage>
        <taxon>Bacteria</taxon>
        <taxon>Bacillati</taxon>
        <taxon>Bacillota</taxon>
        <taxon>Bacilli</taxon>
        <taxon>Lactobacillales</taxon>
        <taxon>Streptococcaceae</taxon>
        <taxon>Pseudolactococcus</taxon>
    </lineage>
</organism>
<gene>
    <name evidence="3" type="ORF">RU87_GL000312</name>
</gene>
<dbReference type="Gene3D" id="3.30.70.260">
    <property type="match status" value="1"/>
</dbReference>
<dbReference type="PANTHER" id="PTHR11934:SF0">
    <property type="entry name" value="RIBOSE-5-PHOSPHATE ISOMERASE"/>
    <property type="match status" value="1"/>
</dbReference>
<dbReference type="Proteomes" id="UP000242246">
    <property type="component" value="Unassembled WGS sequence"/>
</dbReference>
<dbReference type="Pfam" id="PF06026">
    <property type="entry name" value="Rib_5-P_isom_A"/>
    <property type="match status" value="1"/>
</dbReference>
<dbReference type="STRING" id="1348632.GCA_001591745_01369"/>
<sequence length="222" mass="24734">MKQTIANYVLNLIDEHQVIGLGGGSTVAQIATALSKSQTKHLKVVALSDATRQVCQEVGLALTDFSEVDVIDWTFDGCDLVDEQFHALKTKGGIQTQEKLLAQISHHYVLLATEEKYQANLSFSLPICCELLPDALPVLRQLERTHQVKGVLRQQDQAFEKTPHGNYLVDISWHQTDSVEMIAQILDQTIGIVSHSLFMREVTDILLGDSRQGTVSRLTRNK</sequence>
<dbReference type="Gene3D" id="3.40.50.1360">
    <property type="match status" value="1"/>
</dbReference>
<dbReference type="GO" id="GO:0005829">
    <property type="term" value="C:cytosol"/>
    <property type="evidence" value="ECO:0007669"/>
    <property type="project" value="TreeGrafter"/>
</dbReference>
<dbReference type="NCBIfam" id="TIGR00021">
    <property type="entry name" value="rpiA"/>
    <property type="match status" value="1"/>
</dbReference>
<evidence type="ECO:0000313" key="4">
    <source>
        <dbReference type="Proteomes" id="UP000242246"/>
    </source>
</evidence>
<comment type="caution">
    <text evidence="3">The sequence shown here is derived from an EMBL/GenBank/DDBJ whole genome shotgun (WGS) entry which is preliminary data.</text>
</comment>
<dbReference type="InterPro" id="IPR037171">
    <property type="entry name" value="NagB/RpiA_transferase-like"/>
</dbReference>
<proteinExistence type="predicted"/>
<dbReference type="AlphaFoldDB" id="A0A2A5RXZ2"/>
<dbReference type="GO" id="GO:0004751">
    <property type="term" value="F:ribose-5-phosphate isomerase activity"/>
    <property type="evidence" value="ECO:0007669"/>
    <property type="project" value="UniProtKB-UniRule"/>
</dbReference>
<accession>A0A2A5RXZ2</accession>
<evidence type="ECO:0000313" key="3">
    <source>
        <dbReference type="EMBL" id="PCS06116.1"/>
    </source>
</evidence>
<keyword evidence="1 3" id="KW-0413">Isomerase</keyword>
<dbReference type="GO" id="GO:0006014">
    <property type="term" value="P:D-ribose metabolic process"/>
    <property type="evidence" value="ECO:0007669"/>
    <property type="project" value="TreeGrafter"/>
</dbReference>
<dbReference type="EC" id="5.3.1.6" evidence="2"/>
<reference evidence="3 4" key="1">
    <citation type="submission" date="2014-12" db="EMBL/GenBank/DDBJ databases">
        <title>Draft genome sequences of 10 type strains of Lactococcus.</title>
        <authorList>
            <person name="Sun Z."/>
            <person name="Zhong Z."/>
            <person name="Liu W."/>
            <person name="Zhang W."/>
            <person name="Zhang H."/>
        </authorList>
    </citation>
    <scope>NUCLEOTIDE SEQUENCE [LARGE SCALE GENOMIC DNA]</scope>
    <source>
        <strain evidence="3 4">DSM 20686</strain>
    </source>
</reference>
<evidence type="ECO:0000256" key="1">
    <source>
        <dbReference type="ARBA" id="ARBA00023235"/>
    </source>
</evidence>
<dbReference type="InterPro" id="IPR004788">
    <property type="entry name" value="Ribose5P_isomerase_type_A"/>
</dbReference>
<keyword evidence="4" id="KW-1185">Reference proteome</keyword>
<name>A0A2A5RXZ2_9LACT</name>
<dbReference type="PANTHER" id="PTHR11934">
    <property type="entry name" value="RIBOSE-5-PHOSPHATE ISOMERASE"/>
    <property type="match status" value="1"/>
</dbReference>
<dbReference type="RefSeq" id="WP_082782184.1">
    <property type="nucleotide sequence ID" value="NZ_JXJX01000010.1"/>
</dbReference>
<dbReference type="SUPFAM" id="SSF100950">
    <property type="entry name" value="NagB/RpiA/CoA transferase-like"/>
    <property type="match status" value="1"/>
</dbReference>
<protein>
    <recommendedName>
        <fullName evidence="2">Ribose 5-phosphate isomerase A</fullName>
        <ecNumber evidence="2">5.3.1.6</ecNumber>
    </recommendedName>
</protein>
<dbReference type="OrthoDB" id="5870696at2"/>
<dbReference type="EMBL" id="JXJX01000010">
    <property type="protein sequence ID" value="PCS06116.1"/>
    <property type="molecule type" value="Genomic_DNA"/>
</dbReference>
<evidence type="ECO:0000256" key="2">
    <source>
        <dbReference type="NCBIfam" id="TIGR00021"/>
    </source>
</evidence>